<proteinExistence type="predicted"/>
<evidence type="ECO:0000313" key="2">
    <source>
        <dbReference type="Proteomes" id="UP001642464"/>
    </source>
</evidence>
<dbReference type="EMBL" id="CAXAMM010008813">
    <property type="protein sequence ID" value="CAK9018523.1"/>
    <property type="molecule type" value="Genomic_DNA"/>
</dbReference>
<accession>A0ABP0JVL2</accession>
<dbReference type="Proteomes" id="UP001642464">
    <property type="component" value="Unassembled WGS sequence"/>
</dbReference>
<name>A0ABP0JVL2_9DINO</name>
<organism evidence="1 2">
    <name type="scientific">Durusdinium trenchii</name>
    <dbReference type="NCBI Taxonomy" id="1381693"/>
    <lineage>
        <taxon>Eukaryota</taxon>
        <taxon>Sar</taxon>
        <taxon>Alveolata</taxon>
        <taxon>Dinophyceae</taxon>
        <taxon>Suessiales</taxon>
        <taxon>Symbiodiniaceae</taxon>
        <taxon>Durusdinium</taxon>
    </lineage>
</organism>
<keyword evidence="2" id="KW-1185">Reference proteome</keyword>
<evidence type="ECO:0000313" key="1">
    <source>
        <dbReference type="EMBL" id="CAK9018523.1"/>
    </source>
</evidence>
<reference evidence="1 2" key="1">
    <citation type="submission" date="2024-02" db="EMBL/GenBank/DDBJ databases">
        <authorList>
            <person name="Chen Y."/>
            <person name="Shah S."/>
            <person name="Dougan E. K."/>
            <person name="Thang M."/>
            <person name="Chan C."/>
        </authorList>
    </citation>
    <scope>NUCLEOTIDE SEQUENCE [LARGE SCALE GENOMIC DNA]</scope>
</reference>
<protein>
    <submittedName>
        <fullName evidence="1">Uncharacterized protein</fullName>
    </submittedName>
</protein>
<gene>
    <name evidence="1" type="ORF">SCF082_LOCUS14129</name>
</gene>
<sequence>MPSLNWSEPTEHVELFAGDMAITKGEWKESRGSTLRSKKRPLGGNFESVRAANIMVARVCILLLIAQSKGVWWLLEQPIGSLMEKRPNFQALTRLPGVQIRRMATMMAWFGGATKKPTWLYSSHKEVDHINSLADKSLAGSAEKEMVVHYTDGKGKRRIKGGRDLKQSQAYPERFGRAVAKVRTRFSKVHRQQALKFLKRAKHGDADCRTKTHKLWVEGADLQSVFGYLGKR</sequence>
<comment type="caution">
    <text evidence="1">The sequence shown here is derived from an EMBL/GenBank/DDBJ whole genome shotgun (WGS) entry which is preliminary data.</text>
</comment>